<gene>
    <name evidence="1" type="ORF">BEMITA_LOCUS4396</name>
</gene>
<dbReference type="EMBL" id="OU963863">
    <property type="protein sequence ID" value="CAH0385140.1"/>
    <property type="molecule type" value="Genomic_DNA"/>
</dbReference>
<dbReference type="Proteomes" id="UP001152759">
    <property type="component" value="Chromosome 2"/>
</dbReference>
<organism evidence="1 2">
    <name type="scientific">Bemisia tabaci</name>
    <name type="common">Sweetpotato whitefly</name>
    <name type="synonym">Aleurodes tabaci</name>
    <dbReference type="NCBI Taxonomy" id="7038"/>
    <lineage>
        <taxon>Eukaryota</taxon>
        <taxon>Metazoa</taxon>
        <taxon>Ecdysozoa</taxon>
        <taxon>Arthropoda</taxon>
        <taxon>Hexapoda</taxon>
        <taxon>Insecta</taxon>
        <taxon>Pterygota</taxon>
        <taxon>Neoptera</taxon>
        <taxon>Paraneoptera</taxon>
        <taxon>Hemiptera</taxon>
        <taxon>Sternorrhyncha</taxon>
        <taxon>Aleyrodoidea</taxon>
        <taxon>Aleyrodidae</taxon>
        <taxon>Aleyrodinae</taxon>
        <taxon>Bemisia</taxon>
    </lineage>
</organism>
<evidence type="ECO:0000313" key="1">
    <source>
        <dbReference type="EMBL" id="CAH0385140.1"/>
    </source>
</evidence>
<keyword evidence="2" id="KW-1185">Reference proteome</keyword>
<evidence type="ECO:0000313" key="2">
    <source>
        <dbReference type="Proteomes" id="UP001152759"/>
    </source>
</evidence>
<name>A0A9P0A849_BEMTA</name>
<accession>A0A9P0A849</accession>
<sequence>MSRAGKVPKESVITLSRTSECLQFRSIQHAHLRSAMERKIPLPRGYSTYKVKPSLDPNPRKFGGIPLHGMVSPQEVRPSGRGRPCAGAGAGFRRGFQRLDVVSDLGTSLSSSSEAEPDLTAPNPRCLRKTDGDVFFKEREHYVQSRIQCHACSVPRHLKPHFPFLSSAETWLPKR</sequence>
<reference evidence="1" key="1">
    <citation type="submission" date="2021-12" db="EMBL/GenBank/DDBJ databases">
        <authorList>
            <person name="King R."/>
        </authorList>
    </citation>
    <scope>NUCLEOTIDE SEQUENCE</scope>
</reference>
<dbReference type="AlphaFoldDB" id="A0A9P0A849"/>
<protein>
    <submittedName>
        <fullName evidence="1">Uncharacterized protein</fullName>
    </submittedName>
</protein>
<proteinExistence type="predicted"/>